<evidence type="ECO:0000256" key="13">
    <source>
        <dbReference type="ARBA" id="ARBA00023134"/>
    </source>
</evidence>
<dbReference type="SUPFAM" id="SSF52540">
    <property type="entry name" value="P-loop containing nucleoside triphosphate hydrolases"/>
    <property type="match status" value="1"/>
</dbReference>
<dbReference type="EC" id="2.7.7.62" evidence="14"/>
<evidence type="ECO:0000256" key="8">
    <source>
        <dbReference type="ARBA" id="ARBA00022573"/>
    </source>
</evidence>
<evidence type="ECO:0000313" key="18">
    <source>
        <dbReference type="Proteomes" id="UP000324285"/>
    </source>
</evidence>
<sequence>MIVFVSGGVRSGKSRVAESLARSLHQEPDRCGGRLWYLATAKAADGEMRERIARHRCDRGDGWVTLEAPWDLGAAWQQVNSGDTLLLDCLTLWVSQVMFDSPLDDDQALAMFAELLEDARARSIALVVVSNDLNEELPPRDVMVWRYLAFLQRIHCHLAGVADRVVEVVAGQVIDWKATPCALEDETRLHAEERIASGERIDTGKRIDTKRHT</sequence>
<dbReference type="GO" id="GO:0005525">
    <property type="term" value="F:GTP binding"/>
    <property type="evidence" value="ECO:0007669"/>
    <property type="project" value="UniProtKB-UniRule"/>
</dbReference>
<evidence type="ECO:0000256" key="10">
    <source>
        <dbReference type="ARBA" id="ARBA00022741"/>
    </source>
</evidence>
<dbReference type="GO" id="GO:0009236">
    <property type="term" value="P:cobalamin biosynthetic process"/>
    <property type="evidence" value="ECO:0007669"/>
    <property type="project" value="UniProtKB-UniRule"/>
</dbReference>
<feature type="binding site" evidence="16">
    <location>
        <begin position="7"/>
        <end position="14"/>
    </location>
    <ligand>
        <name>GTP</name>
        <dbReference type="ChEBI" id="CHEBI:37565"/>
    </ligand>
</feature>
<proteinExistence type="inferred from homology"/>
<protein>
    <recommendedName>
        <fullName evidence="14">Bifunctional adenosylcobalamin biosynthesis protein</fullName>
        <ecNumber evidence="14">2.7.1.156</ecNumber>
        <ecNumber evidence="14">2.7.7.62</ecNumber>
    </recommendedName>
</protein>
<feature type="binding site" evidence="16">
    <location>
        <position position="88"/>
    </location>
    <ligand>
        <name>GTP</name>
        <dbReference type="ChEBI" id="CHEBI:37565"/>
    </ligand>
</feature>
<evidence type="ECO:0000256" key="14">
    <source>
        <dbReference type="PIRNR" id="PIRNR006135"/>
    </source>
</evidence>
<dbReference type="PANTHER" id="PTHR34848:SF1">
    <property type="entry name" value="BIFUNCTIONAL ADENOSYLCOBALAMIN BIOSYNTHESIS PROTEIN COBU"/>
    <property type="match status" value="1"/>
</dbReference>
<evidence type="ECO:0000256" key="12">
    <source>
        <dbReference type="ARBA" id="ARBA00022840"/>
    </source>
</evidence>
<dbReference type="OrthoDB" id="9788370at2"/>
<keyword evidence="12 14" id="KW-0067">ATP-binding</keyword>
<comment type="catalytic activity">
    <reaction evidence="2 14">
        <text>adenosylcob(III)inamide phosphate + GTP + H(+) = adenosylcob(III)inamide-GDP + diphosphate</text>
        <dbReference type="Rhea" id="RHEA:22712"/>
        <dbReference type="ChEBI" id="CHEBI:15378"/>
        <dbReference type="ChEBI" id="CHEBI:33019"/>
        <dbReference type="ChEBI" id="CHEBI:37565"/>
        <dbReference type="ChEBI" id="CHEBI:58502"/>
        <dbReference type="ChEBI" id="CHEBI:60487"/>
        <dbReference type="EC" id="2.7.7.62"/>
    </reaction>
</comment>
<dbReference type="InterPro" id="IPR027417">
    <property type="entry name" value="P-loop_NTPase"/>
</dbReference>
<evidence type="ECO:0000256" key="4">
    <source>
        <dbReference type="ARBA" id="ARBA00003889"/>
    </source>
</evidence>
<dbReference type="PIRSF" id="PIRSF006135">
    <property type="entry name" value="CobU"/>
    <property type="match status" value="1"/>
</dbReference>
<evidence type="ECO:0000256" key="11">
    <source>
        <dbReference type="ARBA" id="ARBA00022777"/>
    </source>
</evidence>
<accession>A0A5C1NI14</accession>
<dbReference type="EMBL" id="CP038437">
    <property type="protein sequence ID" value="QEM82303.1"/>
    <property type="molecule type" value="Genomic_DNA"/>
</dbReference>
<dbReference type="RefSeq" id="WP_149285408.1">
    <property type="nucleotide sequence ID" value="NZ_CP038437.2"/>
</dbReference>
<organism evidence="17 18">
    <name type="scientific">Halomonas binhaiensis</name>
    <dbReference type="NCBI Taxonomy" id="2562282"/>
    <lineage>
        <taxon>Bacteria</taxon>
        <taxon>Pseudomonadati</taxon>
        <taxon>Pseudomonadota</taxon>
        <taxon>Gammaproteobacteria</taxon>
        <taxon>Oceanospirillales</taxon>
        <taxon>Halomonadaceae</taxon>
        <taxon>Halomonas</taxon>
    </lineage>
</organism>
<evidence type="ECO:0000256" key="2">
    <source>
        <dbReference type="ARBA" id="ARBA00000711"/>
    </source>
</evidence>
<evidence type="ECO:0000256" key="7">
    <source>
        <dbReference type="ARBA" id="ARBA00007490"/>
    </source>
</evidence>
<feature type="binding site" evidence="16">
    <location>
        <begin position="39"/>
        <end position="41"/>
    </location>
    <ligand>
        <name>GTP</name>
        <dbReference type="ChEBI" id="CHEBI:37565"/>
    </ligand>
</feature>
<keyword evidence="17" id="KW-0548">Nucleotidyltransferase</keyword>
<keyword evidence="8 14" id="KW-0169">Cobalamin biosynthesis</keyword>
<feature type="active site" description="GMP-histidine intermediate" evidence="15">
    <location>
        <position position="55"/>
    </location>
</feature>
<evidence type="ECO:0000256" key="5">
    <source>
        <dbReference type="ARBA" id="ARBA00004692"/>
    </source>
</evidence>
<comment type="similarity">
    <text evidence="7 14">Belongs to the CobU/CobP family.</text>
</comment>
<evidence type="ECO:0000256" key="3">
    <source>
        <dbReference type="ARBA" id="ARBA00001522"/>
    </source>
</evidence>
<keyword evidence="9 14" id="KW-0808">Transferase</keyword>
<dbReference type="Gene3D" id="3.40.50.300">
    <property type="entry name" value="P-loop containing nucleotide triphosphate hydrolases"/>
    <property type="match status" value="1"/>
</dbReference>
<evidence type="ECO:0000256" key="16">
    <source>
        <dbReference type="PIRSR" id="PIRSR006135-2"/>
    </source>
</evidence>
<keyword evidence="13 14" id="KW-0342">GTP-binding</keyword>
<dbReference type="AlphaFoldDB" id="A0A5C1NI14"/>
<dbReference type="GO" id="GO:0008820">
    <property type="term" value="F:cobinamide phosphate guanylyltransferase activity"/>
    <property type="evidence" value="ECO:0007669"/>
    <property type="project" value="UniProtKB-UniRule"/>
</dbReference>
<comment type="catalytic activity">
    <reaction evidence="3">
        <text>adenosylcob(III)inamide + GTP = adenosylcob(III)inamide phosphate + GDP + H(+)</text>
        <dbReference type="Rhea" id="RHEA:15765"/>
        <dbReference type="ChEBI" id="CHEBI:2480"/>
        <dbReference type="ChEBI" id="CHEBI:15378"/>
        <dbReference type="ChEBI" id="CHEBI:37565"/>
        <dbReference type="ChEBI" id="CHEBI:58189"/>
        <dbReference type="ChEBI" id="CHEBI:58502"/>
        <dbReference type="EC" id="2.7.1.156"/>
    </reaction>
</comment>
<comment type="catalytic activity">
    <reaction evidence="1 14">
        <text>adenosylcob(III)inamide + ATP = adenosylcob(III)inamide phosphate + ADP + H(+)</text>
        <dbReference type="Rhea" id="RHEA:15769"/>
        <dbReference type="ChEBI" id="CHEBI:2480"/>
        <dbReference type="ChEBI" id="CHEBI:15378"/>
        <dbReference type="ChEBI" id="CHEBI:30616"/>
        <dbReference type="ChEBI" id="CHEBI:58502"/>
        <dbReference type="ChEBI" id="CHEBI:456216"/>
        <dbReference type="EC" id="2.7.1.156"/>
    </reaction>
</comment>
<evidence type="ECO:0000256" key="1">
    <source>
        <dbReference type="ARBA" id="ARBA00000312"/>
    </source>
</evidence>
<dbReference type="KEGG" id="hbh:E4T21_12695"/>
<evidence type="ECO:0000313" key="17">
    <source>
        <dbReference type="EMBL" id="QEM82303.1"/>
    </source>
</evidence>
<dbReference type="Pfam" id="PF02283">
    <property type="entry name" value="CobU"/>
    <property type="match status" value="1"/>
</dbReference>
<dbReference type="GO" id="GO:0043752">
    <property type="term" value="F:adenosylcobinamide kinase activity"/>
    <property type="evidence" value="ECO:0007669"/>
    <property type="project" value="UniProtKB-EC"/>
</dbReference>
<evidence type="ECO:0000256" key="15">
    <source>
        <dbReference type="PIRSR" id="PIRSR006135-1"/>
    </source>
</evidence>
<evidence type="ECO:0000256" key="6">
    <source>
        <dbReference type="ARBA" id="ARBA00005159"/>
    </source>
</evidence>
<feature type="binding site" evidence="16">
    <location>
        <position position="67"/>
    </location>
    <ligand>
        <name>GTP</name>
        <dbReference type="ChEBI" id="CHEBI:37565"/>
    </ligand>
</feature>
<dbReference type="UniPathway" id="UPA00148">
    <property type="reaction ID" value="UER00236"/>
</dbReference>
<dbReference type="InterPro" id="IPR003203">
    <property type="entry name" value="CobU/CobP"/>
</dbReference>
<dbReference type="PANTHER" id="PTHR34848">
    <property type="match status" value="1"/>
</dbReference>
<dbReference type="GO" id="GO:0005524">
    <property type="term" value="F:ATP binding"/>
    <property type="evidence" value="ECO:0007669"/>
    <property type="project" value="UniProtKB-UniRule"/>
</dbReference>
<dbReference type="Proteomes" id="UP000324285">
    <property type="component" value="Chromosome"/>
</dbReference>
<name>A0A5C1NI14_9GAMM</name>
<feature type="binding site" evidence="16">
    <location>
        <begin position="56"/>
        <end position="59"/>
    </location>
    <ligand>
        <name>GTP</name>
        <dbReference type="ChEBI" id="CHEBI:37565"/>
    </ligand>
</feature>
<comment type="pathway">
    <text evidence="6 14">Cofactor biosynthesis; adenosylcobalamin biosynthesis; adenosylcobalamin from cob(II)yrinate a,c-diamide: step 5/7.</text>
</comment>
<keyword evidence="10 14" id="KW-0547">Nucleotide-binding</keyword>
<reference evidence="17" key="1">
    <citation type="submission" date="2021-02" db="EMBL/GenBank/DDBJ databases">
        <title>Strain Y2R2, a novel species of the genus Halomonas.</title>
        <authorList>
            <person name="Huang H."/>
        </authorList>
    </citation>
    <scope>NUCLEOTIDE SEQUENCE</scope>
    <source>
        <strain evidence="17">Y2R2</strain>
    </source>
</reference>
<comment type="function">
    <text evidence="4 14">Catalyzes ATP-dependent phosphorylation of adenosylcobinamide and addition of GMP to adenosylcobinamide phosphate.</text>
</comment>
<keyword evidence="11 14" id="KW-0418">Kinase</keyword>
<comment type="pathway">
    <text evidence="5 14">Cofactor biosynthesis; adenosylcobalamin biosynthesis; adenosylcobalamin from cob(II)yrinate a,c-diamide: step 6/7.</text>
</comment>
<keyword evidence="18" id="KW-1185">Reference proteome</keyword>
<evidence type="ECO:0000256" key="9">
    <source>
        <dbReference type="ARBA" id="ARBA00022679"/>
    </source>
</evidence>
<dbReference type="EC" id="2.7.1.156" evidence="14"/>
<gene>
    <name evidence="17" type="ORF">E4T21_12695</name>
</gene>